<dbReference type="SMART" id="SM01092">
    <property type="entry name" value="CO_deh_flav_C"/>
    <property type="match status" value="1"/>
</dbReference>
<keyword evidence="2" id="KW-0274">FAD</keyword>
<gene>
    <name evidence="4" type="ORF">C5748_21630</name>
</gene>
<evidence type="ECO:0000256" key="2">
    <source>
        <dbReference type="ARBA" id="ARBA00022827"/>
    </source>
</evidence>
<protein>
    <submittedName>
        <fullName evidence="4">FAD-binding molybdopterin dehydrogenase</fullName>
    </submittedName>
</protein>
<proteinExistence type="predicted"/>
<reference evidence="4 5" key="1">
    <citation type="submission" date="2018-02" db="EMBL/GenBank/DDBJ databases">
        <title>The draft genome of Phyllobacterium sp. 1N-3.</title>
        <authorList>
            <person name="Liu L."/>
            <person name="Li L."/>
            <person name="Zhang X."/>
            <person name="Wang T."/>
            <person name="Liang L."/>
        </authorList>
    </citation>
    <scope>NUCLEOTIDE SEQUENCE [LARGE SCALE GENOMIC DNA]</scope>
    <source>
        <strain evidence="4 5">1N-3</strain>
    </source>
</reference>
<dbReference type="PANTHER" id="PTHR42659">
    <property type="entry name" value="XANTHINE DEHYDROGENASE SUBUNIT C-RELATED"/>
    <property type="match status" value="1"/>
</dbReference>
<dbReference type="Gene3D" id="3.30.43.10">
    <property type="entry name" value="Uridine Diphospho-n-acetylenolpyruvylglucosamine Reductase, domain 2"/>
    <property type="match status" value="1"/>
</dbReference>
<evidence type="ECO:0000259" key="3">
    <source>
        <dbReference type="PROSITE" id="PS51387"/>
    </source>
</evidence>
<dbReference type="Pfam" id="PF03450">
    <property type="entry name" value="CO_deh_flav_C"/>
    <property type="match status" value="1"/>
</dbReference>
<dbReference type="InterPro" id="IPR036318">
    <property type="entry name" value="FAD-bd_PCMH-like_sf"/>
</dbReference>
<comment type="caution">
    <text evidence="4">The sequence shown here is derived from an EMBL/GenBank/DDBJ whole genome shotgun (WGS) entry which is preliminary data.</text>
</comment>
<sequence>MRDFSYFRAGSLDDARRAAALPSAMLLAGGTTLLDLAKCGVTEPESVVDITHLKGLGDIRVDAQGAFIGALARMSQIAEDAGIMTHFPAVSEALWQAASPQIRNMATSGGNLMQRTRCAYFRDPATFPACNKRAPGSGCSAIGGVNRNHAILGTSQSCIATNPGDLAAALVAFDAMVHLGERSVAVDDFFLLPGDTPDREHAIEPGEIITAITIPASPAARRSTYLKVRDRQSYEFAAASAAVGIELEPDGRTIRDLRVALGGVATKPWRARAVEDALRGKTLEPETVQRASLLAVEGALSSRVDQGVGRDGNHYKIELAPRVVARAILKVGGVA</sequence>
<dbReference type="PANTHER" id="PTHR42659:SF9">
    <property type="entry name" value="XANTHINE DEHYDROGENASE FAD-BINDING SUBUNIT XDHB-RELATED"/>
    <property type="match status" value="1"/>
</dbReference>
<organism evidence="4 5">
    <name type="scientific">Phyllobacterium phragmitis</name>
    <dbReference type="NCBI Taxonomy" id="2670329"/>
    <lineage>
        <taxon>Bacteria</taxon>
        <taxon>Pseudomonadati</taxon>
        <taxon>Pseudomonadota</taxon>
        <taxon>Alphaproteobacteria</taxon>
        <taxon>Hyphomicrobiales</taxon>
        <taxon>Phyllobacteriaceae</taxon>
        <taxon>Phyllobacterium</taxon>
    </lineage>
</organism>
<accession>A0A2S9ILS3</accession>
<dbReference type="InterPro" id="IPR016166">
    <property type="entry name" value="FAD-bd_PCMH"/>
</dbReference>
<dbReference type="InterPro" id="IPR036683">
    <property type="entry name" value="CO_DH_flav_C_dom_sf"/>
</dbReference>
<dbReference type="GO" id="GO:0071949">
    <property type="term" value="F:FAD binding"/>
    <property type="evidence" value="ECO:0007669"/>
    <property type="project" value="InterPro"/>
</dbReference>
<dbReference type="InterPro" id="IPR002346">
    <property type="entry name" value="Mopterin_DH_FAD-bd"/>
</dbReference>
<dbReference type="PROSITE" id="PS51387">
    <property type="entry name" value="FAD_PCMH"/>
    <property type="match status" value="1"/>
</dbReference>
<dbReference type="AlphaFoldDB" id="A0A2S9ILS3"/>
<evidence type="ECO:0000256" key="1">
    <source>
        <dbReference type="ARBA" id="ARBA00022630"/>
    </source>
</evidence>
<name>A0A2S9ILS3_9HYPH</name>
<dbReference type="Gene3D" id="3.30.390.50">
    <property type="entry name" value="CO dehydrogenase flavoprotein, C-terminal domain"/>
    <property type="match status" value="1"/>
</dbReference>
<keyword evidence="1" id="KW-0285">Flavoprotein</keyword>
<dbReference type="Gene3D" id="3.30.465.10">
    <property type="match status" value="2"/>
</dbReference>
<dbReference type="SUPFAM" id="SSF55447">
    <property type="entry name" value="CO dehydrogenase flavoprotein C-terminal domain-like"/>
    <property type="match status" value="1"/>
</dbReference>
<keyword evidence="5" id="KW-1185">Reference proteome</keyword>
<dbReference type="Proteomes" id="UP000239434">
    <property type="component" value="Unassembled WGS sequence"/>
</dbReference>
<evidence type="ECO:0000313" key="5">
    <source>
        <dbReference type="Proteomes" id="UP000239434"/>
    </source>
</evidence>
<feature type="domain" description="FAD-binding PCMH-type" evidence="3">
    <location>
        <begin position="1"/>
        <end position="219"/>
    </location>
</feature>
<dbReference type="SUPFAM" id="SSF56176">
    <property type="entry name" value="FAD-binding/transporter-associated domain-like"/>
    <property type="match status" value="1"/>
</dbReference>
<dbReference type="RefSeq" id="WP_105744216.1">
    <property type="nucleotide sequence ID" value="NZ_PVBR01000020.1"/>
</dbReference>
<dbReference type="EMBL" id="PVBR01000020">
    <property type="protein sequence ID" value="PRD41483.1"/>
    <property type="molecule type" value="Genomic_DNA"/>
</dbReference>
<dbReference type="GO" id="GO:0016491">
    <property type="term" value="F:oxidoreductase activity"/>
    <property type="evidence" value="ECO:0007669"/>
    <property type="project" value="InterPro"/>
</dbReference>
<evidence type="ECO:0000313" key="4">
    <source>
        <dbReference type="EMBL" id="PRD41483.1"/>
    </source>
</evidence>
<dbReference type="InterPro" id="IPR016167">
    <property type="entry name" value="FAD-bd_PCMH_sub1"/>
</dbReference>
<dbReference type="Pfam" id="PF00941">
    <property type="entry name" value="FAD_binding_5"/>
    <property type="match status" value="1"/>
</dbReference>
<dbReference type="InterPro" id="IPR005107">
    <property type="entry name" value="CO_DH_flav_C"/>
</dbReference>
<dbReference type="InterPro" id="IPR016169">
    <property type="entry name" value="FAD-bd_PCMH_sub2"/>
</dbReference>
<dbReference type="InterPro" id="IPR051312">
    <property type="entry name" value="Diverse_Substr_Oxidored"/>
</dbReference>